<dbReference type="EC" id="3.1.1.17" evidence="7"/>
<dbReference type="InterPro" id="IPR013658">
    <property type="entry name" value="SGL"/>
</dbReference>
<keyword evidence="18" id="KW-1185">Reference proteome</keyword>
<gene>
    <name evidence="17" type="ORF">BSL78_11365</name>
</gene>
<dbReference type="Pfam" id="PF08450">
    <property type="entry name" value="SGL"/>
    <property type="match status" value="1"/>
</dbReference>
<evidence type="ECO:0000256" key="11">
    <source>
        <dbReference type="ARBA" id="ARBA00022801"/>
    </source>
</evidence>
<sequence>MKWDPTSNKVEKTELGEGSIGAAVLTDKGNLLVAVHNRFALLDPKTKQLTEIVDVEGKTKPKNRFNDGKCDPAGRLWAGSMGPEEVIGGVARGEGSLYCLHQDKTLTRHADDISISNGLAWSSCRKYMYYIDTMKYSVDCFDYDIATGKTSNRRLAVDTKPEGLPDGMCIDAEDMLWVAIFNGGKVIRYNPRTGKKLLELKFPTLNVTSCCWGGPNLDILYVTSAKHFLSDDELKAQPNAGALFTVRGLGVKGVKTDIFKE</sequence>
<dbReference type="InterPro" id="IPR008367">
    <property type="entry name" value="Regucalcin"/>
</dbReference>
<proteinExistence type="inferred from homology"/>
<dbReference type="PRINTS" id="PR01791">
    <property type="entry name" value="REGUCALCIN"/>
</dbReference>
<evidence type="ECO:0000313" key="17">
    <source>
        <dbReference type="EMBL" id="PIK51734.1"/>
    </source>
</evidence>
<evidence type="ECO:0000256" key="12">
    <source>
        <dbReference type="ARBA" id="ARBA00022837"/>
    </source>
</evidence>
<dbReference type="STRING" id="307972.A0A2G8KUP9"/>
<keyword evidence="11" id="KW-0378">Hydrolase</keyword>
<evidence type="ECO:0000259" key="16">
    <source>
        <dbReference type="Pfam" id="PF08450"/>
    </source>
</evidence>
<feature type="domain" description="SMP-30/Gluconolactonase/LRE-like region" evidence="16">
    <location>
        <begin position="2"/>
        <end position="225"/>
    </location>
</feature>
<evidence type="ECO:0000256" key="14">
    <source>
        <dbReference type="PIRSR" id="PIRSR605511-1"/>
    </source>
</evidence>
<dbReference type="PANTHER" id="PTHR10907:SF47">
    <property type="entry name" value="REGUCALCIN"/>
    <property type="match status" value="1"/>
</dbReference>
<comment type="cofactor">
    <cofactor evidence="4">
        <name>Mg(2+)</name>
        <dbReference type="ChEBI" id="CHEBI:18420"/>
    </cofactor>
</comment>
<dbReference type="PRINTS" id="PR01790">
    <property type="entry name" value="SMP30FAMILY"/>
</dbReference>
<dbReference type="InterPro" id="IPR005511">
    <property type="entry name" value="SMP-30"/>
</dbReference>
<comment type="caution">
    <text evidence="17">The sequence shown here is derived from an EMBL/GenBank/DDBJ whole genome shotgun (WGS) entry which is preliminary data.</text>
</comment>
<dbReference type="PANTHER" id="PTHR10907">
    <property type="entry name" value="REGUCALCIN"/>
    <property type="match status" value="1"/>
</dbReference>
<accession>A0A2G8KUP9</accession>
<keyword evidence="9" id="KW-0963">Cytoplasm</keyword>
<dbReference type="GO" id="GO:0005737">
    <property type="term" value="C:cytoplasm"/>
    <property type="evidence" value="ECO:0007669"/>
    <property type="project" value="UniProtKB-SubCell"/>
</dbReference>
<comment type="cofactor">
    <cofactor evidence="15">
        <name>Zn(2+)</name>
        <dbReference type="ChEBI" id="CHEBI:29105"/>
    </cofactor>
    <text evidence="15">Binds 1 divalent metal cation per subunit.</text>
</comment>
<evidence type="ECO:0000256" key="4">
    <source>
        <dbReference type="ARBA" id="ARBA00001946"/>
    </source>
</evidence>
<feature type="binding site" evidence="15">
    <location>
        <position position="66"/>
    </location>
    <ligand>
        <name>substrate</name>
    </ligand>
</feature>
<name>A0A2G8KUP9_STIJA</name>
<comment type="cofactor">
    <cofactor evidence="2">
        <name>Ca(2+)</name>
        <dbReference type="ChEBI" id="CHEBI:29108"/>
    </cofactor>
</comment>
<dbReference type="Proteomes" id="UP000230750">
    <property type="component" value="Unassembled WGS sequence"/>
</dbReference>
<evidence type="ECO:0000256" key="2">
    <source>
        <dbReference type="ARBA" id="ARBA00001913"/>
    </source>
</evidence>
<dbReference type="EMBL" id="MRZV01000358">
    <property type="protein sequence ID" value="PIK51734.1"/>
    <property type="molecule type" value="Genomic_DNA"/>
</dbReference>
<evidence type="ECO:0000256" key="10">
    <source>
        <dbReference type="ARBA" id="ARBA00022723"/>
    </source>
</evidence>
<evidence type="ECO:0000256" key="9">
    <source>
        <dbReference type="ARBA" id="ARBA00022490"/>
    </source>
</evidence>
<evidence type="ECO:0000256" key="5">
    <source>
        <dbReference type="ARBA" id="ARBA00004496"/>
    </source>
</evidence>
<organism evidence="17 18">
    <name type="scientific">Stichopus japonicus</name>
    <name type="common">Sea cucumber</name>
    <dbReference type="NCBI Taxonomy" id="307972"/>
    <lineage>
        <taxon>Eukaryota</taxon>
        <taxon>Metazoa</taxon>
        <taxon>Echinodermata</taxon>
        <taxon>Eleutherozoa</taxon>
        <taxon>Echinozoa</taxon>
        <taxon>Holothuroidea</taxon>
        <taxon>Aspidochirotacea</taxon>
        <taxon>Aspidochirotida</taxon>
        <taxon>Stichopodidae</taxon>
        <taxon>Apostichopus</taxon>
    </lineage>
</organism>
<dbReference type="Gene3D" id="2.120.10.30">
    <property type="entry name" value="TolB, C-terminal domain"/>
    <property type="match status" value="1"/>
</dbReference>
<evidence type="ECO:0000256" key="8">
    <source>
        <dbReference type="ARBA" id="ARBA00016808"/>
    </source>
</evidence>
<feature type="binding site" evidence="15">
    <location>
        <position position="166"/>
    </location>
    <ligand>
        <name>a divalent metal cation</name>
        <dbReference type="ChEBI" id="CHEBI:60240"/>
    </ligand>
</feature>
<feature type="binding site" evidence="15">
    <location>
        <position position="117"/>
    </location>
    <ligand>
        <name>a divalent metal cation</name>
        <dbReference type="ChEBI" id="CHEBI:60240"/>
    </ligand>
</feature>
<keyword evidence="15" id="KW-0862">Zinc</keyword>
<feature type="binding site" evidence="15">
    <location>
        <position position="64"/>
    </location>
    <ligand>
        <name>substrate</name>
    </ligand>
</feature>
<dbReference type="GO" id="GO:0030234">
    <property type="term" value="F:enzyme regulator activity"/>
    <property type="evidence" value="ECO:0007669"/>
    <property type="project" value="InterPro"/>
</dbReference>
<dbReference type="GO" id="GO:0019853">
    <property type="term" value="P:L-ascorbic acid biosynthetic process"/>
    <property type="evidence" value="ECO:0007669"/>
    <property type="project" value="TreeGrafter"/>
</dbReference>
<dbReference type="GO" id="GO:0005509">
    <property type="term" value="F:calcium ion binding"/>
    <property type="evidence" value="ECO:0007669"/>
    <property type="project" value="InterPro"/>
</dbReference>
<evidence type="ECO:0000313" key="18">
    <source>
        <dbReference type="Proteomes" id="UP000230750"/>
    </source>
</evidence>
<keyword evidence="10 15" id="KW-0479">Metal-binding</keyword>
<dbReference type="FunFam" id="2.120.10.30:FF:000027">
    <property type="entry name" value="Regucalcin homologue"/>
    <property type="match status" value="1"/>
</dbReference>
<dbReference type="AlphaFoldDB" id="A0A2G8KUP9"/>
<dbReference type="GO" id="GO:0004341">
    <property type="term" value="F:gluconolactonase activity"/>
    <property type="evidence" value="ECO:0007669"/>
    <property type="project" value="UniProtKB-EC"/>
</dbReference>
<comment type="subcellular location">
    <subcellularLocation>
        <location evidence="5">Cytoplasm</location>
    </subcellularLocation>
</comment>
<comment type="catalytic activity">
    <reaction evidence="1">
        <text>D-glucono-1,5-lactone + H2O = D-gluconate + H(+)</text>
        <dbReference type="Rhea" id="RHEA:10440"/>
        <dbReference type="ChEBI" id="CHEBI:15377"/>
        <dbReference type="ChEBI" id="CHEBI:15378"/>
        <dbReference type="ChEBI" id="CHEBI:16217"/>
        <dbReference type="ChEBI" id="CHEBI:18391"/>
        <dbReference type="EC" id="3.1.1.17"/>
    </reaction>
</comment>
<keyword evidence="12" id="KW-0106">Calcium</keyword>
<reference evidence="17 18" key="1">
    <citation type="journal article" date="2017" name="PLoS Biol.">
        <title>The sea cucumber genome provides insights into morphological evolution and visceral regeneration.</title>
        <authorList>
            <person name="Zhang X."/>
            <person name="Sun L."/>
            <person name="Yuan J."/>
            <person name="Sun Y."/>
            <person name="Gao Y."/>
            <person name="Zhang L."/>
            <person name="Li S."/>
            <person name="Dai H."/>
            <person name="Hamel J.F."/>
            <person name="Liu C."/>
            <person name="Yu Y."/>
            <person name="Liu S."/>
            <person name="Lin W."/>
            <person name="Guo K."/>
            <person name="Jin S."/>
            <person name="Xu P."/>
            <person name="Storey K.B."/>
            <person name="Huan P."/>
            <person name="Zhang T."/>
            <person name="Zhou Y."/>
            <person name="Zhang J."/>
            <person name="Lin C."/>
            <person name="Li X."/>
            <person name="Xing L."/>
            <person name="Huo D."/>
            <person name="Sun M."/>
            <person name="Wang L."/>
            <person name="Mercier A."/>
            <person name="Li F."/>
            <person name="Yang H."/>
            <person name="Xiang J."/>
        </authorList>
    </citation>
    <scope>NUCLEOTIDE SEQUENCE [LARGE SCALE GENOMIC DNA]</scope>
    <source>
        <strain evidence="17">Shaxun</strain>
        <tissue evidence="17">Muscle</tissue>
    </source>
</reference>
<feature type="active site" description="Proton donor/acceptor" evidence="14">
    <location>
        <position position="166"/>
    </location>
</feature>
<feature type="binding site" evidence="15">
    <location>
        <position position="84"/>
    </location>
    <ligand>
        <name>substrate</name>
    </ligand>
</feature>
<evidence type="ECO:0000256" key="13">
    <source>
        <dbReference type="ARBA" id="ARBA00032464"/>
    </source>
</evidence>
<protein>
    <recommendedName>
        <fullName evidence="8">Regucalcin</fullName>
        <ecNumber evidence="7">3.1.1.17</ecNumber>
    </recommendedName>
    <alternativeName>
        <fullName evidence="13">Gluconolactonase</fullName>
    </alternativeName>
</protein>
<comment type="similarity">
    <text evidence="6">Belongs to the SMP-30/CGR1 family.</text>
</comment>
<evidence type="ECO:0000256" key="1">
    <source>
        <dbReference type="ARBA" id="ARBA00001589"/>
    </source>
</evidence>
<comment type="cofactor">
    <cofactor evidence="3">
        <name>Mn(2+)</name>
        <dbReference type="ChEBI" id="CHEBI:29035"/>
    </cofactor>
</comment>
<evidence type="ECO:0000256" key="15">
    <source>
        <dbReference type="PIRSR" id="PIRSR605511-2"/>
    </source>
</evidence>
<evidence type="ECO:0000256" key="3">
    <source>
        <dbReference type="ARBA" id="ARBA00001936"/>
    </source>
</evidence>
<dbReference type="OrthoDB" id="423498at2759"/>
<dbReference type="SUPFAM" id="SSF63829">
    <property type="entry name" value="Calcium-dependent phosphotriesterase"/>
    <property type="match status" value="1"/>
</dbReference>
<dbReference type="InterPro" id="IPR011042">
    <property type="entry name" value="6-blade_b-propeller_TolB-like"/>
</dbReference>
<evidence type="ECO:0000256" key="7">
    <source>
        <dbReference type="ARBA" id="ARBA00013227"/>
    </source>
</evidence>
<evidence type="ECO:0000256" key="6">
    <source>
        <dbReference type="ARBA" id="ARBA00008853"/>
    </source>
</evidence>